<evidence type="ECO:0000256" key="3">
    <source>
        <dbReference type="ARBA" id="ARBA00022771"/>
    </source>
</evidence>
<name>A0AAV2BI27_9ARAC</name>
<keyword evidence="4" id="KW-0862">Zinc</keyword>
<keyword evidence="2" id="KW-0479">Metal-binding</keyword>
<feature type="region of interest" description="Disordered" evidence="6">
    <location>
        <begin position="115"/>
        <end position="206"/>
    </location>
</feature>
<dbReference type="GO" id="GO:0008270">
    <property type="term" value="F:zinc ion binding"/>
    <property type="evidence" value="ECO:0007669"/>
    <property type="project" value="UniProtKB-KW"/>
</dbReference>
<dbReference type="GO" id="GO:0003676">
    <property type="term" value="F:nucleic acid binding"/>
    <property type="evidence" value="ECO:0007669"/>
    <property type="project" value="InterPro"/>
</dbReference>
<dbReference type="SMART" id="SM00451">
    <property type="entry name" value="ZnF_U1"/>
    <property type="match status" value="2"/>
</dbReference>
<feature type="compositionally biased region" description="Basic and acidic residues" evidence="6">
    <location>
        <begin position="355"/>
        <end position="367"/>
    </location>
</feature>
<evidence type="ECO:0000313" key="9">
    <source>
        <dbReference type="Proteomes" id="UP001497382"/>
    </source>
</evidence>
<dbReference type="AlphaFoldDB" id="A0AAV2BI27"/>
<comment type="caution">
    <text evidence="8">The sequence shown here is derived from an EMBL/GenBank/DDBJ whole genome shotgun (WGS) entry which is preliminary data.</text>
</comment>
<dbReference type="PROSITE" id="PS50171">
    <property type="entry name" value="ZF_MATRIN"/>
    <property type="match status" value="1"/>
</dbReference>
<evidence type="ECO:0000256" key="5">
    <source>
        <dbReference type="ARBA" id="ARBA00023242"/>
    </source>
</evidence>
<feature type="compositionally biased region" description="Basic residues" evidence="6">
    <location>
        <begin position="177"/>
        <end position="202"/>
    </location>
</feature>
<keyword evidence="5" id="KW-0539">Nucleus</keyword>
<proteinExistence type="predicted"/>
<dbReference type="InterPro" id="IPR013087">
    <property type="entry name" value="Znf_C2H2_type"/>
</dbReference>
<evidence type="ECO:0000313" key="8">
    <source>
        <dbReference type="EMBL" id="CAL1295305.1"/>
    </source>
</evidence>
<reference evidence="8 9" key="1">
    <citation type="submission" date="2024-04" db="EMBL/GenBank/DDBJ databases">
        <authorList>
            <person name="Rising A."/>
            <person name="Reimegard J."/>
            <person name="Sonavane S."/>
            <person name="Akerstrom W."/>
            <person name="Nylinder S."/>
            <person name="Hedman E."/>
            <person name="Kallberg Y."/>
        </authorList>
    </citation>
    <scope>NUCLEOTIDE SEQUENCE [LARGE SCALE GENOMIC DNA]</scope>
</reference>
<evidence type="ECO:0000256" key="1">
    <source>
        <dbReference type="ARBA" id="ARBA00004123"/>
    </source>
</evidence>
<evidence type="ECO:0000256" key="2">
    <source>
        <dbReference type="ARBA" id="ARBA00022723"/>
    </source>
</evidence>
<feature type="compositionally biased region" description="Basic and acidic residues" evidence="6">
    <location>
        <begin position="339"/>
        <end position="348"/>
    </location>
</feature>
<evidence type="ECO:0000259" key="7">
    <source>
        <dbReference type="PROSITE" id="PS50171"/>
    </source>
</evidence>
<dbReference type="InterPro" id="IPR036236">
    <property type="entry name" value="Znf_C2H2_sf"/>
</dbReference>
<feature type="compositionally biased region" description="Basic and acidic residues" evidence="6">
    <location>
        <begin position="323"/>
        <end position="332"/>
    </location>
</feature>
<organism evidence="8 9">
    <name type="scientific">Larinioides sclopetarius</name>
    <dbReference type="NCBI Taxonomy" id="280406"/>
    <lineage>
        <taxon>Eukaryota</taxon>
        <taxon>Metazoa</taxon>
        <taxon>Ecdysozoa</taxon>
        <taxon>Arthropoda</taxon>
        <taxon>Chelicerata</taxon>
        <taxon>Arachnida</taxon>
        <taxon>Araneae</taxon>
        <taxon>Araneomorphae</taxon>
        <taxon>Entelegynae</taxon>
        <taxon>Araneoidea</taxon>
        <taxon>Araneidae</taxon>
        <taxon>Larinioides</taxon>
    </lineage>
</organism>
<keyword evidence="9" id="KW-1185">Reference proteome</keyword>
<dbReference type="EMBL" id="CAXIEN010000367">
    <property type="protein sequence ID" value="CAL1295305.1"/>
    <property type="molecule type" value="Genomic_DNA"/>
</dbReference>
<protein>
    <recommendedName>
        <fullName evidence="7">Matrin-type domain-containing protein</fullName>
    </recommendedName>
</protein>
<dbReference type="Proteomes" id="UP001497382">
    <property type="component" value="Unassembled WGS sequence"/>
</dbReference>
<feature type="compositionally biased region" description="Basic residues" evidence="6">
    <location>
        <begin position="116"/>
        <end position="136"/>
    </location>
</feature>
<dbReference type="GO" id="GO:0005634">
    <property type="term" value="C:nucleus"/>
    <property type="evidence" value="ECO:0007669"/>
    <property type="project" value="UniProtKB-SubCell"/>
</dbReference>
<keyword evidence="3" id="KW-0863">Zinc-finger</keyword>
<dbReference type="Pfam" id="PF12874">
    <property type="entry name" value="zf-met"/>
    <property type="match status" value="1"/>
</dbReference>
<comment type="subcellular location">
    <subcellularLocation>
        <location evidence="1">Nucleus</location>
    </subcellularLocation>
</comment>
<gene>
    <name evidence="8" type="ORF">LARSCL_LOCUS19202</name>
</gene>
<evidence type="ECO:0000256" key="6">
    <source>
        <dbReference type="SAM" id="MobiDB-lite"/>
    </source>
</evidence>
<feature type="compositionally biased region" description="Low complexity" evidence="6">
    <location>
        <begin position="155"/>
        <end position="170"/>
    </location>
</feature>
<feature type="compositionally biased region" description="Basic and acidic residues" evidence="6">
    <location>
        <begin position="304"/>
        <end position="313"/>
    </location>
</feature>
<dbReference type="Gene3D" id="3.30.160.60">
    <property type="entry name" value="Classic Zinc Finger"/>
    <property type="match status" value="1"/>
</dbReference>
<feature type="domain" description="Matrin-type" evidence="7">
    <location>
        <begin position="398"/>
        <end position="428"/>
    </location>
</feature>
<feature type="compositionally biased region" description="Basic and acidic residues" evidence="6">
    <location>
        <begin position="273"/>
        <end position="296"/>
    </location>
</feature>
<evidence type="ECO:0000256" key="4">
    <source>
        <dbReference type="ARBA" id="ARBA00022833"/>
    </source>
</evidence>
<dbReference type="InterPro" id="IPR000690">
    <property type="entry name" value="Matrin/U1-C_Znf_C2H2"/>
</dbReference>
<feature type="region of interest" description="Disordered" evidence="6">
    <location>
        <begin position="266"/>
        <end position="374"/>
    </location>
</feature>
<accession>A0AAV2BI27</accession>
<dbReference type="InterPro" id="IPR003604">
    <property type="entry name" value="Matrin/U1-like-C_Znf_C2H2"/>
</dbReference>
<dbReference type="SUPFAM" id="SSF57667">
    <property type="entry name" value="beta-beta-alpha zinc fingers"/>
    <property type="match status" value="1"/>
</dbReference>
<sequence length="600" mass="70066">MEDAQLISMLFRDEAGVMYENPPPPSDYSEDELESILFTFSRPQSVPGVNYLNFNRNLILESFACEKNQEEQNSIETVRGAENRACNENIEGIKAIEEKESSDEIIVTENAFEKKIGKKKKKERKQRTRSKRKKRKYSDSDDSENGRKKKFLGTKSSALQSISKSSSMSESDSDYSKKHRTKSHNARSRSKKSSRPRKKHKASRNDYSYSDLISYDKLSLRSAKCYMQREIISSDEESFSSSFSKESVIEVWEEVNKDTCRKTKIKISKSSKKKYDDSRSRNDSGSHDDSRSRGDPRNQFIDSRSPHDNKNRFNDSWSPNGSRNRDNSRRNYSDYSSDDGIRNRDISRRNYSHFSSDDDSKNRHYDDSNCTSRNLSTDMHRKMKQELGSASCYGQNDYYCEVCKLTLNSEIIFSTHMVGKRHKKVVRQLSEQKVVESTVMEITESQNFPIPPGVDRIELYDKKSKIQEICEDADLLIVGLDYVREIRGYEDTKYFCDLCSTQCIANSIMRHLVGLKHRMNCLEKYCYRSYCLIKDLDKRDKRVNKELKLELEEARRFYGKGKIRVFEDVKRKQTINDREGKKEYQKVARIVGEAQTMERK</sequence>